<keyword evidence="3" id="KW-0479">Metal-binding</keyword>
<dbReference type="Pfam" id="PF00149">
    <property type="entry name" value="Metallophos"/>
    <property type="match status" value="1"/>
</dbReference>
<comment type="subcellular location">
    <subcellularLocation>
        <location evidence="7">Cell projection</location>
        <location evidence="7">Pseudopodium</location>
    </subcellularLocation>
</comment>
<dbReference type="Gene3D" id="3.60.21.10">
    <property type="match status" value="1"/>
</dbReference>
<evidence type="ECO:0000256" key="1">
    <source>
        <dbReference type="ARBA" id="ARBA00001936"/>
    </source>
</evidence>
<dbReference type="STRING" id="36087.A0A077Z1E1"/>
<dbReference type="GO" id="GO:0031272">
    <property type="term" value="P:regulation of pseudopodium assembly"/>
    <property type="evidence" value="ECO:0007669"/>
    <property type="project" value="UniProtKB-ARBA"/>
</dbReference>
<evidence type="ECO:0000313" key="14">
    <source>
        <dbReference type="Proteomes" id="UP000030665"/>
    </source>
</evidence>
<organism evidence="13 14">
    <name type="scientific">Trichuris trichiura</name>
    <name type="common">Whipworm</name>
    <name type="synonym">Trichocephalus trichiurus</name>
    <dbReference type="NCBI Taxonomy" id="36087"/>
    <lineage>
        <taxon>Eukaryota</taxon>
        <taxon>Metazoa</taxon>
        <taxon>Ecdysozoa</taxon>
        <taxon>Nematoda</taxon>
        <taxon>Enoplea</taxon>
        <taxon>Dorylaimia</taxon>
        <taxon>Trichinellida</taxon>
        <taxon>Trichuridae</taxon>
        <taxon>Trichuris</taxon>
    </lineage>
</organism>
<dbReference type="PANTHER" id="PTHR11668">
    <property type="entry name" value="SERINE/THREONINE PROTEIN PHOSPHATASE"/>
    <property type="match status" value="1"/>
</dbReference>
<dbReference type="InterPro" id="IPR006186">
    <property type="entry name" value="Ser/Thr-sp_prot-phosphatase"/>
</dbReference>
<evidence type="ECO:0000256" key="2">
    <source>
        <dbReference type="ARBA" id="ARBA00008294"/>
    </source>
</evidence>
<dbReference type="GO" id="GO:0046872">
    <property type="term" value="F:metal ion binding"/>
    <property type="evidence" value="ECO:0007669"/>
    <property type="project" value="UniProtKB-KW"/>
</dbReference>
<gene>
    <name evidence="13" type="ORF">TTRE_0000177801</name>
</gene>
<dbReference type="GO" id="GO:0097723">
    <property type="term" value="P:amoeboid sperm motility"/>
    <property type="evidence" value="ECO:0007669"/>
    <property type="project" value="UniProtKB-ARBA"/>
</dbReference>
<dbReference type="InterPro" id="IPR004843">
    <property type="entry name" value="Calcineurin-like_PHP"/>
</dbReference>
<evidence type="ECO:0000256" key="10">
    <source>
        <dbReference type="ARBA" id="ARBA00054219"/>
    </source>
</evidence>
<dbReference type="GO" id="GO:0018991">
    <property type="term" value="P:egg-laying behavior"/>
    <property type="evidence" value="ECO:0007669"/>
    <property type="project" value="UniProtKB-ARBA"/>
</dbReference>
<keyword evidence="4 11" id="KW-0378">Hydrolase</keyword>
<dbReference type="FunFam" id="3.60.21.10:FF:000026">
    <property type="entry name" value="Serine/threonine-protein phosphatase"/>
    <property type="match status" value="1"/>
</dbReference>
<feature type="domain" description="Serine/threonine specific protein phosphatases" evidence="12">
    <location>
        <begin position="116"/>
        <end position="121"/>
    </location>
</feature>
<dbReference type="GO" id="GO:0005634">
    <property type="term" value="C:nucleus"/>
    <property type="evidence" value="ECO:0007669"/>
    <property type="project" value="TreeGrafter"/>
</dbReference>
<dbReference type="Proteomes" id="UP000030665">
    <property type="component" value="Unassembled WGS sequence"/>
</dbReference>
<keyword evidence="5" id="KW-0904">Protein phosphatase</keyword>
<dbReference type="InterPro" id="IPR029052">
    <property type="entry name" value="Metallo-depent_PP-like"/>
</dbReference>
<comment type="cofactor">
    <cofactor evidence="1">
        <name>Mn(2+)</name>
        <dbReference type="ChEBI" id="CHEBI:29035"/>
    </cofactor>
</comment>
<dbReference type="GO" id="GO:0005737">
    <property type="term" value="C:cytoplasm"/>
    <property type="evidence" value="ECO:0007669"/>
    <property type="project" value="TreeGrafter"/>
</dbReference>
<keyword evidence="14" id="KW-1185">Reference proteome</keyword>
<evidence type="ECO:0000256" key="9">
    <source>
        <dbReference type="ARBA" id="ARBA00048336"/>
    </source>
</evidence>
<evidence type="ECO:0000256" key="4">
    <source>
        <dbReference type="ARBA" id="ARBA00022801"/>
    </source>
</evidence>
<evidence type="ECO:0000259" key="12">
    <source>
        <dbReference type="PROSITE" id="PS00125"/>
    </source>
</evidence>
<evidence type="ECO:0000256" key="11">
    <source>
        <dbReference type="RuleBase" id="RU004273"/>
    </source>
</evidence>
<protein>
    <recommendedName>
        <fullName evidence="11">Serine/threonine-protein phosphatase</fullName>
        <ecNumber evidence="11">3.1.3.16</ecNumber>
    </recommendedName>
</protein>
<dbReference type="PRINTS" id="PR00114">
    <property type="entry name" value="STPHPHTASE"/>
</dbReference>
<dbReference type="InterPro" id="IPR050341">
    <property type="entry name" value="PP1_catalytic_subunit"/>
</dbReference>
<comment type="catalytic activity">
    <reaction evidence="8">
        <text>O-phospho-L-seryl-[protein] + H2O = L-seryl-[protein] + phosphate</text>
        <dbReference type="Rhea" id="RHEA:20629"/>
        <dbReference type="Rhea" id="RHEA-COMP:9863"/>
        <dbReference type="Rhea" id="RHEA-COMP:11604"/>
        <dbReference type="ChEBI" id="CHEBI:15377"/>
        <dbReference type="ChEBI" id="CHEBI:29999"/>
        <dbReference type="ChEBI" id="CHEBI:43474"/>
        <dbReference type="ChEBI" id="CHEBI:83421"/>
        <dbReference type="EC" id="3.1.3.16"/>
    </reaction>
</comment>
<reference evidence="13" key="2">
    <citation type="submission" date="2014-03" db="EMBL/GenBank/DDBJ databases">
        <title>The whipworm genome and dual-species transcriptomics of an intimate host-pathogen interaction.</title>
        <authorList>
            <person name="Foth B.J."/>
            <person name="Tsai I.J."/>
            <person name="Reid A.J."/>
            <person name="Bancroft A.J."/>
            <person name="Nichol S."/>
            <person name="Tracey A."/>
            <person name="Holroyd N."/>
            <person name="Cotton J.A."/>
            <person name="Stanley E.J."/>
            <person name="Zarowiecki M."/>
            <person name="Liu J.Z."/>
            <person name="Huckvale T."/>
            <person name="Cooper P.J."/>
            <person name="Grencis R.K."/>
            <person name="Berriman M."/>
        </authorList>
    </citation>
    <scope>NUCLEOTIDE SEQUENCE [LARGE SCALE GENOMIC DNA]</scope>
</reference>
<evidence type="ECO:0000256" key="5">
    <source>
        <dbReference type="ARBA" id="ARBA00022912"/>
    </source>
</evidence>
<evidence type="ECO:0000256" key="6">
    <source>
        <dbReference type="ARBA" id="ARBA00023211"/>
    </source>
</evidence>
<dbReference type="GO" id="GO:0007060">
    <property type="term" value="P:male meiosis chromosome segregation"/>
    <property type="evidence" value="ECO:0007669"/>
    <property type="project" value="UniProtKB-ARBA"/>
</dbReference>
<comment type="similarity">
    <text evidence="2 11">Belongs to the PPP phosphatase family.</text>
</comment>
<dbReference type="OrthoDB" id="1930084at2759"/>
<comment type="function">
    <text evidence="10">Probable phosphatase which plays a redundant role with gsp-4 in spermatogenesis by regulating sister chromatid segregation during meiosis. In addition, involved in sperm motility by controlling the dynamic disassembly of major sperm proteins (MSP) in the spermatozoan pseudopodium.</text>
</comment>
<keyword evidence="6" id="KW-0464">Manganese</keyword>
<name>A0A077Z1E1_TRITR</name>
<sequence>MPRDPDDPSNFLGGLLAKSYAYMELDESELVELVEKVLTILRKEASLLEVDAPVLVCGDTHGQFFDLIRLFERGGWPPDKRYLFLGDYVDRGRQGIEVIVLMFLFKSLFPNDFYILRGNHECHAVNRVYGFYQECEERYSSAAYLKIQEAFAYLPIAGLISGRIFCLHGGLSPNLTDMDQVRSIRRPLSIVQETFVSDLLWSDPNREKNGWGTSKRGIGHTFGPDVVHEFCRKLDIDLIIRAHQVVDYGFEFFAGDKLLTVFSAPNYCGVFSNAAGIVHVDKNLKCRILQLTPTHFNDTFNP</sequence>
<dbReference type="SMART" id="SM00156">
    <property type="entry name" value="PP2Ac"/>
    <property type="match status" value="1"/>
</dbReference>
<proteinExistence type="inferred from homology"/>
<dbReference type="AlphaFoldDB" id="A0A077Z1E1"/>
<evidence type="ECO:0000256" key="7">
    <source>
        <dbReference type="ARBA" id="ARBA00037818"/>
    </source>
</evidence>
<reference evidence="13" key="1">
    <citation type="submission" date="2014-01" db="EMBL/GenBank/DDBJ databases">
        <authorList>
            <person name="Aslett M."/>
        </authorList>
    </citation>
    <scope>NUCLEOTIDE SEQUENCE</scope>
</reference>
<dbReference type="GO" id="GO:0000785">
    <property type="term" value="C:chromatin"/>
    <property type="evidence" value="ECO:0007669"/>
    <property type="project" value="UniProtKB-ARBA"/>
</dbReference>
<dbReference type="GO" id="GO:0004722">
    <property type="term" value="F:protein serine/threonine phosphatase activity"/>
    <property type="evidence" value="ECO:0007669"/>
    <property type="project" value="UniProtKB-EC"/>
</dbReference>
<dbReference type="SUPFAM" id="SSF56300">
    <property type="entry name" value="Metallo-dependent phosphatases"/>
    <property type="match status" value="1"/>
</dbReference>
<dbReference type="GO" id="GO:0031143">
    <property type="term" value="C:pseudopodium"/>
    <property type="evidence" value="ECO:0007669"/>
    <property type="project" value="UniProtKB-SubCell"/>
</dbReference>
<dbReference type="PANTHER" id="PTHR11668:SF300">
    <property type="entry name" value="SERINE_THREONINE-PROTEIN PHOSPHATASE"/>
    <property type="match status" value="1"/>
</dbReference>
<dbReference type="EMBL" id="HG805857">
    <property type="protein sequence ID" value="CDW53513.1"/>
    <property type="molecule type" value="Genomic_DNA"/>
</dbReference>
<evidence type="ECO:0000256" key="8">
    <source>
        <dbReference type="ARBA" id="ARBA00047761"/>
    </source>
</evidence>
<comment type="catalytic activity">
    <reaction evidence="9 11">
        <text>O-phospho-L-threonyl-[protein] + H2O = L-threonyl-[protein] + phosphate</text>
        <dbReference type="Rhea" id="RHEA:47004"/>
        <dbReference type="Rhea" id="RHEA-COMP:11060"/>
        <dbReference type="Rhea" id="RHEA-COMP:11605"/>
        <dbReference type="ChEBI" id="CHEBI:15377"/>
        <dbReference type="ChEBI" id="CHEBI:30013"/>
        <dbReference type="ChEBI" id="CHEBI:43474"/>
        <dbReference type="ChEBI" id="CHEBI:61977"/>
        <dbReference type="EC" id="3.1.3.16"/>
    </reaction>
</comment>
<dbReference type="PROSITE" id="PS00125">
    <property type="entry name" value="SER_THR_PHOSPHATASE"/>
    <property type="match status" value="1"/>
</dbReference>
<accession>A0A077Z1E1</accession>
<evidence type="ECO:0000256" key="3">
    <source>
        <dbReference type="ARBA" id="ARBA00022723"/>
    </source>
</evidence>
<evidence type="ECO:0000313" key="13">
    <source>
        <dbReference type="EMBL" id="CDW53513.1"/>
    </source>
</evidence>
<dbReference type="EC" id="3.1.3.16" evidence="11"/>